<dbReference type="Proteomes" id="UP000324143">
    <property type="component" value="Unassembled WGS sequence"/>
</dbReference>
<evidence type="ECO:0000256" key="4">
    <source>
        <dbReference type="ARBA" id="ARBA00022884"/>
    </source>
</evidence>
<dbReference type="SUPFAM" id="SSF52540">
    <property type="entry name" value="P-loop containing nucleoside triphosphate hydrolases"/>
    <property type="match status" value="1"/>
</dbReference>
<dbReference type="InterPro" id="IPR000194">
    <property type="entry name" value="ATPase_F1/V1/A1_a/bsu_nucl-bd"/>
</dbReference>
<comment type="caution">
    <text evidence="10">The sequence shown here is derived from an EMBL/GenBank/DDBJ whole genome shotgun (WGS) entry which is preliminary data.</text>
</comment>
<sequence>MFLEEFQRMEVNTLIKKLEEMEPENKDEFGSLPKNQLLFKIVGNHIKNNERVIAEGVIEVLNEGYGFVRTNKNNYVPSPEDIYVSPNKIKRWRLKTGDTLKGFIRVPKNKEKYFAFTDIMEVNDQPPEESSNRKSFDSLTPYYPTQKLELEVDPKDMSTRIMDLLVPIGKGQRGLIVAPPRTGKTILLQKIANSITSNHPEVELIVLLIDERPEEVTDMKRTVDGEVVSSTFDEHAERHVKVADMVIEKAKSRVEYGKDVVILLDSITRLARANNTIVPHSGKILSGGVDSNALNKPKSFFGSARNIEEGGSLTIIATALVETGSRMDDVIFEEFKGTG</sequence>
<dbReference type="HAMAP" id="MF_01884">
    <property type="entry name" value="Rho"/>
    <property type="match status" value="1"/>
</dbReference>
<accession>A0A5D0MAD4</accession>
<keyword evidence="3" id="KW-0067">ATP-binding</keyword>
<dbReference type="GO" id="GO:0003723">
    <property type="term" value="F:RNA binding"/>
    <property type="evidence" value="ECO:0007669"/>
    <property type="project" value="UniProtKB-UniRule"/>
</dbReference>
<evidence type="ECO:0000256" key="3">
    <source>
        <dbReference type="ARBA" id="ARBA00022806"/>
    </source>
</evidence>
<dbReference type="EMBL" id="VSIX01000086">
    <property type="protein sequence ID" value="TYB30744.1"/>
    <property type="molecule type" value="Genomic_DNA"/>
</dbReference>
<keyword evidence="11" id="KW-1185">Reference proteome</keyword>
<dbReference type="GO" id="GO:0006353">
    <property type="term" value="P:DNA-templated transcription termination"/>
    <property type="evidence" value="ECO:0007669"/>
    <property type="project" value="UniProtKB-UniRule"/>
</dbReference>
<dbReference type="GO" id="GO:0008186">
    <property type="term" value="F:ATP-dependent activity, acting on RNA"/>
    <property type="evidence" value="ECO:0007669"/>
    <property type="project" value="UniProtKB-UniRule"/>
</dbReference>
<keyword evidence="1" id="KW-0806">Transcription termination</keyword>
<evidence type="ECO:0000256" key="6">
    <source>
        <dbReference type="ARBA" id="ARBA00023163"/>
    </source>
</evidence>
<dbReference type="InterPro" id="IPR027417">
    <property type="entry name" value="P-loop_NTPase"/>
</dbReference>
<dbReference type="Gene3D" id="3.40.50.300">
    <property type="entry name" value="P-loop containing nucleotide triphosphate hydrolases"/>
    <property type="match status" value="1"/>
</dbReference>
<dbReference type="EC" id="3.6.4.-" evidence="7"/>
<evidence type="ECO:0000256" key="7">
    <source>
        <dbReference type="NCBIfam" id="TIGR00767"/>
    </source>
</evidence>
<feature type="domain" description="Rho RNA-BD" evidence="9">
    <location>
        <begin position="51"/>
        <end position="126"/>
    </location>
</feature>
<evidence type="ECO:0000256" key="2">
    <source>
        <dbReference type="ARBA" id="ARBA00022801"/>
    </source>
</evidence>
<gene>
    <name evidence="10" type="primary">rho</name>
    <name evidence="10" type="ORF">FXF47_07685</name>
</gene>
<dbReference type="GO" id="GO:0004386">
    <property type="term" value="F:helicase activity"/>
    <property type="evidence" value="ECO:0007669"/>
    <property type="project" value="UniProtKB-UniRule"/>
</dbReference>
<dbReference type="InterPro" id="IPR003593">
    <property type="entry name" value="AAA+_ATPase"/>
</dbReference>
<dbReference type="GO" id="GO:0005524">
    <property type="term" value="F:ATP binding"/>
    <property type="evidence" value="ECO:0007669"/>
    <property type="project" value="InterPro"/>
</dbReference>
<dbReference type="InterPro" id="IPR011129">
    <property type="entry name" value="CSD"/>
</dbReference>
<dbReference type="SMART" id="SM00357">
    <property type="entry name" value="CSP"/>
    <property type="match status" value="1"/>
</dbReference>
<dbReference type="Pfam" id="PF07497">
    <property type="entry name" value="Rho_RNA_bind"/>
    <property type="match status" value="1"/>
</dbReference>
<keyword evidence="6" id="KW-0804">Transcription</keyword>
<evidence type="ECO:0000256" key="5">
    <source>
        <dbReference type="ARBA" id="ARBA00023015"/>
    </source>
</evidence>
<keyword evidence="5" id="KW-0805">Transcription regulation</keyword>
<reference evidence="10" key="1">
    <citation type="submission" date="2019-08" db="EMBL/GenBank/DDBJ databases">
        <title>Genomic characterization of a novel candidate phylum (ARYD3) from a high temperature, high salinity tertiary oil reservoir in north central Oklahoma, USA.</title>
        <authorList>
            <person name="Youssef N.H."/>
            <person name="Yadav A."/>
            <person name="Elshahed M.S."/>
        </authorList>
    </citation>
    <scope>NUCLEOTIDE SEQUENCE [LARGE SCALE GENOMIC DNA]</scope>
    <source>
        <strain evidence="10">ARYD3</strain>
    </source>
</reference>
<keyword evidence="4 8" id="KW-0694">RNA-binding</keyword>
<evidence type="ECO:0000256" key="8">
    <source>
        <dbReference type="PROSITE-ProRule" id="PRU01203"/>
    </source>
</evidence>
<dbReference type="PROSITE" id="PS51856">
    <property type="entry name" value="RHO_RNA_BD"/>
    <property type="match status" value="1"/>
</dbReference>
<keyword evidence="3" id="KW-0347">Helicase</keyword>
<feature type="non-terminal residue" evidence="10">
    <location>
        <position position="339"/>
    </location>
</feature>
<protein>
    <recommendedName>
        <fullName evidence="7">Transcription termination factor Rho</fullName>
        <ecNumber evidence="7">3.6.4.-</ecNumber>
    </recommendedName>
</protein>
<dbReference type="PANTHER" id="PTHR46425">
    <property type="entry name" value="TRANSCRIPTION TERMINATION FACTOR RHO"/>
    <property type="match status" value="1"/>
</dbReference>
<dbReference type="GO" id="GO:0016787">
    <property type="term" value="F:hydrolase activity"/>
    <property type="evidence" value="ECO:0007669"/>
    <property type="project" value="UniProtKB-KW"/>
</dbReference>
<dbReference type="NCBIfam" id="NF006886">
    <property type="entry name" value="PRK09376.1"/>
    <property type="match status" value="1"/>
</dbReference>
<evidence type="ECO:0000256" key="1">
    <source>
        <dbReference type="ARBA" id="ARBA00022472"/>
    </source>
</evidence>
<name>A0A5D0MAD4_9BACT</name>
<dbReference type="CDD" id="cd04459">
    <property type="entry name" value="Rho_CSD"/>
    <property type="match status" value="1"/>
</dbReference>
<dbReference type="Pfam" id="PF00006">
    <property type="entry name" value="ATP-synt_ab"/>
    <property type="match status" value="1"/>
</dbReference>
<dbReference type="InterPro" id="IPR011113">
    <property type="entry name" value="Rho_RNA-bd"/>
</dbReference>
<evidence type="ECO:0000259" key="9">
    <source>
        <dbReference type="PROSITE" id="PS51856"/>
    </source>
</evidence>
<comment type="similarity">
    <text evidence="8">Belongs to the Rho family.</text>
</comment>
<dbReference type="Gene3D" id="2.40.50.140">
    <property type="entry name" value="Nucleic acid-binding proteins"/>
    <property type="match status" value="1"/>
</dbReference>
<dbReference type="AlphaFoldDB" id="A0A5D0MAD4"/>
<dbReference type="PANTHER" id="PTHR46425:SF1">
    <property type="entry name" value="TRANSCRIPTION TERMINATION FACTOR RHO"/>
    <property type="match status" value="1"/>
</dbReference>
<evidence type="ECO:0000313" key="10">
    <source>
        <dbReference type="EMBL" id="TYB30744.1"/>
    </source>
</evidence>
<dbReference type="NCBIfam" id="TIGR00767">
    <property type="entry name" value="rho"/>
    <property type="match status" value="1"/>
</dbReference>
<dbReference type="InterPro" id="IPR004665">
    <property type="entry name" value="Term_rho"/>
</dbReference>
<dbReference type="SMART" id="SM00382">
    <property type="entry name" value="AAA"/>
    <property type="match status" value="1"/>
</dbReference>
<keyword evidence="3" id="KW-0547">Nucleotide-binding</keyword>
<dbReference type="InterPro" id="IPR012340">
    <property type="entry name" value="NA-bd_OB-fold"/>
</dbReference>
<dbReference type="SUPFAM" id="SSF50249">
    <property type="entry name" value="Nucleic acid-binding proteins"/>
    <property type="match status" value="1"/>
</dbReference>
<evidence type="ECO:0000313" key="11">
    <source>
        <dbReference type="Proteomes" id="UP000324143"/>
    </source>
</evidence>
<proteinExistence type="inferred from homology"/>
<organism evidence="10 11">
    <name type="scientific">Candidatus Mcinerneyibacterium aminivorans</name>
    <dbReference type="NCBI Taxonomy" id="2703815"/>
    <lineage>
        <taxon>Bacteria</taxon>
        <taxon>Candidatus Macinerneyibacteriota</taxon>
        <taxon>Candidatus Mcinerneyibacteria</taxon>
        <taxon>Candidatus Mcinerneyibacteriales</taxon>
        <taxon>Candidatus Mcinerneyibacteriaceae</taxon>
        <taxon>Candidatus Mcinerneyibacterium</taxon>
    </lineage>
</organism>
<keyword evidence="2" id="KW-0378">Hydrolase</keyword>